<keyword evidence="8" id="KW-0862">Zinc</keyword>
<dbReference type="Gene3D" id="3.30.2010.10">
    <property type="entry name" value="Metalloproteases ('zincins'), catalytic domain"/>
    <property type="match status" value="1"/>
</dbReference>
<keyword evidence="10" id="KW-0482">Metalloprotease</keyword>
<evidence type="ECO:0000256" key="12">
    <source>
        <dbReference type="SAM" id="Phobius"/>
    </source>
</evidence>
<evidence type="ECO:0000256" key="6">
    <source>
        <dbReference type="ARBA" id="ARBA00022801"/>
    </source>
</evidence>
<feature type="transmembrane region" description="Helical" evidence="12">
    <location>
        <begin position="329"/>
        <end position="349"/>
    </location>
</feature>
<organism evidence="15">
    <name type="scientific">marine metagenome</name>
    <dbReference type="NCBI Taxonomy" id="408172"/>
    <lineage>
        <taxon>unclassified sequences</taxon>
        <taxon>metagenomes</taxon>
        <taxon>ecological metagenomes</taxon>
    </lineage>
</organism>
<proteinExistence type="predicted"/>
<evidence type="ECO:0000256" key="8">
    <source>
        <dbReference type="ARBA" id="ARBA00022833"/>
    </source>
</evidence>
<feature type="transmembrane region" description="Helical" evidence="12">
    <location>
        <begin position="149"/>
        <end position="171"/>
    </location>
</feature>
<feature type="domain" description="CAAX prenyl protease 1 N-terminal" evidence="14">
    <location>
        <begin position="32"/>
        <end position="204"/>
    </location>
</feature>
<keyword evidence="4 12" id="KW-0812">Transmembrane</keyword>
<dbReference type="GO" id="GO:0005789">
    <property type="term" value="C:endoplasmic reticulum membrane"/>
    <property type="evidence" value="ECO:0007669"/>
    <property type="project" value="UniProtKB-SubCell"/>
</dbReference>
<evidence type="ECO:0000256" key="5">
    <source>
        <dbReference type="ARBA" id="ARBA00022723"/>
    </source>
</evidence>
<dbReference type="AlphaFoldDB" id="A0A381QUR7"/>
<dbReference type="EMBL" id="UINC01001538">
    <property type="protein sequence ID" value="SUZ83156.1"/>
    <property type="molecule type" value="Genomic_DNA"/>
</dbReference>
<feature type="transmembrane region" description="Helical" evidence="12">
    <location>
        <begin position="62"/>
        <end position="83"/>
    </location>
</feature>
<dbReference type="InterPro" id="IPR032456">
    <property type="entry name" value="Peptidase_M48_N"/>
</dbReference>
<evidence type="ECO:0008006" key="16">
    <source>
        <dbReference type="Google" id="ProtNLM"/>
    </source>
</evidence>
<feature type="transmembrane region" description="Helical" evidence="12">
    <location>
        <begin position="177"/>
        <end position="202"/>
    </location>
</feature>
<feature type="domain" description="Peptidase M48" evidence="13">
    <location>
        <begin position="207"/>
        <end position="411"/>
    </location>
</feature>
<reference evidence="15" key="1">
    <citation type="submission" date="2018-05" db="EMBL/GenBank/DDBJ databases">
        <authorList>
            <person name="Lanie J.A."/>
            <person name="Ng W.-L."/>
            <person name="Kazmierczak K.M."/>
            <person name="Andrzejewski T.M."/>
            <person name="Davidsen T.M."/>
            <person name="Wayne K.J."/>
            <person name="Tettelin H."/>
            <person name="Glass J.I."/>
            <person name="Rusch D."/>
            <person name="Podicherti R."/>
            <person name="Tsui H.-C.T."/>
            <person name="Winkler M.E."/>
        </authorList>
    </citation>
    <scope>NUCLEOTIDE SEQUENCE</scope>
</reference>
<evidence type="ECO:0000256" key="7">
    <source>
        <dbReference type="ARBA" id="ARBA00022824"/>
    </source>
</evidence>
<dbReference type="FunFam" id="3.30.2010.10:FF:000002">
    <property type="entry name" value="CAAX prenyl protease"/>
    <property type="match status" value="1"/>
</dbReference>
<comment type="cofactor">
    <cofactor evidence="1">
        <name>Zn(2+)</name>
        <dbReference type="ChEBI" id="CHEBI:29105"/>
    </cofactor>
</comment>
<evidence type="ECO:0000259" key="14">
    <source>
        <dbReference type="Pfam" id="PF16491"/>
    </source>
</evidence>
<feature type="transmembrane region" description="Helical" evidence="12">
    <location>
        <begin position="103"/>
        <end position="128"/>
    </location>
</feature>
<dbReference type="GO" id="GO:0004222">
    <property type="term" value="F:metalloendopeptidase activity"/>
    <property type="evidence" value="ECO:0007669"/>
    <property type="project" value="InterPro"/>
</dbReference>
<evidence type="ECO:0000256" key="4">
    <source>
        <dbReference type="ARBA" id="ARBA00022692"/>
    </source>
</evidence>
<accession>A0A381QUR7</accession>
<gene>
    <name evidence="15" type="ORF">METZ01_LOCUS36010</name>
</gene>
<keyword evidence="3" id="KW-0645">Protease</keyword>
<keyword evidence="11 12" id="KW-0472">Membrane</keyword>
<dbReference type="InterPro" id="IPR027057">
    <property type="entry name" value="CAXX_Prtase_1"/>
</dbReference>
<sequence>MQATTILNIILVIISLDYLFNLILGLLNYNSFDRSIPKNLKGIYDEKEYINSQAYNKSNFRFGLFTSTINFLILFCIFKFGLLGVLDSLLRNYSPENEISLSLLFFASIFFINDIILIPFQLYKIFVIEEKFGFNKMNLKTFIVDKFKSYILVLILGGILLSILLILIMLYPSNFWIYFWIVISLFTVFINMFYTSLIVPLFNKLIPLESGELRNKINSYAKKVNFPLTNIFVINGSKRSSKANAYFSGLGRAKKIVLFDTLIKNHTDDELVSVLAHEVGHYKKNHVYLNLIISIIISGIMLFILSKFLFNSQVSYALGGSISFRHFEIFAFSIIYTPISTFLSILMNIKSRKNEFEADNYACKTFNKESLITALKKLSKDNLTNLTPHPFYVFINYSHPPLHTRIEAMKNS</sequence>
<feature type="transmembrane region" description="Helical" evidence="12">
    <location>
        <begin position="287"/>
        <end position="309"/>
    </location>
</feature>
<dbReference type="PANTHER" id="PTHR10120">
    <property type="entry name" value="CAAX PRENYL PROTEASE 1"/>
    <property type="match status" value="1"/>
</dbReference>
<dbReference type="Pfam" id="PF01435">
    <property type="entry name" value="Peptidase_M48"/>
    <property type="match status" value="1"/>
</dbReference>
<evidence type="ECO:0000256" key="9">
    <source>
        <dbReference type="ARBA" id="ARBA00022989"/>
    </source>
</evidence>
<evidence type="ECO:0000256" key="2">
    <source>
        <dbReference type="ARBA" id="ARBA00004477"/>
    </source>
</evidence>
<keyword evidence="6" id="KW-0378">Hydrolase</keyword>
<dbReference type="GO" id="GO:0071586">
    <property type="term" value="P:CAAX-box protein processing"/>
    <property type="evidence" value="ECO:0007669"/>
    <property type="project" value="InterPro"/>
</dbReference>
<evidence type="ECO:0000256" key="3">
    <source>
        <dbReference type="ARBA" id="ARBA00022670"/>
    </source>
</evidence>
<evidence type="ECO:0000256" key="1">
    <source>
        <dbReference type="ARBA" id="ARBA00001947"/>
    </source>
</evidence>
<dbReference type="GO" id="GO:0046872">
    <property type="term" value="F:metal ion binding"/>
    <property type="evidence" value="ECO:0007669"/>
    <property type="project" value="UniProtKB-KW"/>
</dbReference>
<name>A0A381QUR7_9ZZZZ</name>
<protein>
    <recommendedName>
        <fullName evidence="16">Peptidase M48 domain-containing protein</fullName>
    </recommendedName>
</protein>
<dbReference type="CDD" id="cd07343">
    <property type="entry name" value="M48A_Zmpste24p_like"/>
    <property type="match status" value="1"/>
</dbReference>
<dbReference type="Pfam" id="PF16491">
    <property type="entry name" value="Peptidase_M48_N"/>
    <property type="match status" value="1"/>
</dbReference>
<comment type="subcellular location">
    <subcellularLocation>
        <location evidence="2">Endoplasmic reticulum membrane</location>
        <topology evidence="2">Multi-pass membrane protein</topology>
    </subcellularLocation>
</comment>
<feature type="transmembrane region" description="Helical" evidence="12">
    <location>
        <begin position="6"/>
        <end position="29"/>
    </location>
</feature>
<keyword evidence="9 12" id="KW-1133">Transmembrane helix</keyword>
<evidence type="ECO:0000256" key="10">
    <source>
        <dbReference type="ARBA" id="ARBA00023049"/>
    </source>
</evidence>
<evidence type="ECO:0000256" key="11">
    <source>
        <dbReference type="ARBA" id="ARBA00023136"/>
    </source>
</evidence>
<evidence type="ECO:0000313" key="15">
    <source>
        <dbReference type="EMBL" id="SUZ83156.1"/>
    </source>
</evidence>
<keyword evidence="5" id="KW-0479">Metal-binding</keyword>
<evidence type="ECO:0000259" key="13">
    <source>
        <dbReference type="Pfam" id="PF01435"/>
    </source>
</evidence>
<dbReference type="InterPro" id="IPR001915">
    <property type="entry name" value="Peptidase_M48"/>
</dbReference>
<keyword evidence="7" id="KW-0256">Endoplasmic reticulum</keyword>